<evidence type="ECO:0000313" key="10">
    <source>
        <dbReference type="EMBL" id="PXV64926.1"/>
    </source>
</evidence>
<dbReference type="EMBL" id="QICN01000011">
    <property type="protein sequence ID" value="PXV64926.1"/>
    <property type="molecule type" value="Genomic_DNA"/>
</dbReference>
<dbReference type="NCBIfam" id="TIGR01844">
    <property type="entry name" value="type_I_sec_TolC"/>
    <property type="match status" value="1"/>
</dbReference>
<sequence length="461" mass="50070">MTRVPLFLTLSVLLAAVPAPAPAAALLDAWRTARQQDPELASAQATRDAALQARPQARAALLPALSASAARDRERYRLDGGDPVINDPAEPQPDPDAARFSATRTSYGLDLRQPLFDLEAIQRLREAGVIAEQAQARYRDAEQQLVLRVAETYFAVLAAADTLDANRAERTAYAQLVDQADKRLQTGLGARIGVEEAQAFYSFTEQSVIDAELALLDARRALMQLTGAALPVQPLRDEIPLESPQPAQAEAWLVQARADNPALQAARLAEQAAERGIDAIDARHWPTLALRGSIGRTDAPEVLGGEQRIDRIGVVAEWPLFQGGLVRAQSREAGARLRGAQAQREASLRALERDTLAAFRGVTAGIRTIRAARSAVDANRIALDASRNGVEAGTRTEFDLLNAQNNYYRALRAAYQSRYDYLRNTLRLKAQAGRLSETDLAAIDALLVSGRSINLPAEMQP</sequence>
<dbReference type="Pfam" id="PF02321">
    <property type="entry name" value="OEP"/>
    <property type="match status" value="2"/>
</dbReference>
<dbReference type="Proteomes" id="UP000248330">
    <property type="component" value="Unassembled WGS sequence"/>
</dbReference>
<name>A0A318E1X9_9GAMM</name>
<dbReference type="InterPro" id="IPR010130">
    <property type="entry name" value="T1SS_OMP_TolC"/>
</dbReference>
<dbReference type="GO" id="GO:1990281">
    <property type="term" value="C:efflux pump complex"/>
    <property type="evidence" value="ECO:0007669"/>
    <property type="project" value="TreeGrafter"/>
</dbReference>
<evidence type="ECO:0000313" key="11">
    <source>
        <dbReference type="Proteomes" id="UP000248330"/>
    </source>
</evidence>
<feature type="region of interest" description="Disordered" evidence="8">
    <location>
        <begin position="72"/>
        <end position="100"/>
    </location>
</feature>
<evidence type="ECO:0000256" key="4">
    <source>
        <dbReference type="ARBA" id="ARBA00022452"/>
    </source>
</evidence>
<accession>A0A318E1X9</accession>
<evidence type="ECO:0000256" key="8">
    <source>
        <dbReference type="SAM" id="MobiDB-lite"/>
    </source>
</evidence>
<dbReference type="AlphaFoldDB" id="A0A318E1X9"/>
<evidence type="ECO:0000256" key="7">
    <source>
        <dbReference type="ARBA" id="ARBA00023237"/>
    </source>
</evidence>
<evidence type="ECO:0000256" key="5">
    <source>
        <dbReference type="ARBA" id="ARBA00022692"/>
    </source>
</evidence>
<evidence type="ECO:0000256" key="2">
    <source>
        <dbReference type="ARBA" id="ARBA00007613"/>
    </source>
</evidence>
<evidence type="ECO:0000256" key="3">
    <source>
        <dbReference type="ARBA" id="ARBA00022448"/>
    </source>
</evidence>
<dbReference type="GO" id="GO:0015288">
    <property type="term" value="F:porin activity"/>
    <property type="evidence" value="ECO:0007669"/>
    <property type="project" value="TreeGrafter"/>
</dbReference>
<evidence type="ECO:0000256" key="6">
    <source>
        <dbReference type="ARBA" id="ARBA00023136"/>
    </source>
</evidence>
<keyword evidence="6" id="KW-0472">Membrane</keyword>
<dbReference type="GO" id="GO:0009279">
    <property type="term" value="C:cell outer membrane"/>
    <property type="evidence" value="ECO:0007669"/>
    <property type="project" value="UniProtKB-SubCell"/>
</dbReference>
<feature type="chain" id="PRO_5016382013" evidence="9">
    <location>
        <begin position="24"/>
        <end position="461"/>
    </location>
</feature>
<proteinExistence type="inferred from homology"/>
<dbReference type="InterPro" id="IPR003423">
    <property type="entry name" value="OMP_efflux"/>
</dbReference>
<protein>
    <submittedName>
        <fullName evidence="10">Outer membrane protein</fullName>
    </submittedName>
</protein>
<dbReference type="RefSeq" id="WP_110266471.1">
    <property type="nucleotide sequence ID" value="NZ_CAKZQT010000005.1"/>
</dbReference>
<keyword evidence="5" id="KW-0812">Transmembrane</keyword>
<comment type="caution">
    <text evidence="10">The sequence shown here is derived from an EMBL/GenBank/DDBJ whole genome shotgun (WGS) entry which is preliminary data.</text>
</comment>
<comment type="similarity">
    <text evidence="2">Belongs to the outer membrane factor (OMF) (TC 1.B.17) family.</text>
</comment>
<reference evidence="10 11" key="1">
    <citation type="submission" date="2018-04" db="EMBL/GenBank/DDBJ databases">
        <title>Genomic Encyclopedia of Type Strains, Phase IV (KMG-IV): sequencing the most valuable type-strain genomes for metagenomic binning, comparative biology and taxonomic classification.</title>
        <authorList>
            <person name="Goeker M."/>
        </authorList>
    </citation>
    <scope>NUCLEOTIDE SEQUENCE [LARGE SCALE GENOMIC DNA]</scope>
    <source>
        <strain evidence="10 11">DSM 104150</strain>
    </source>
</reference>
<keyword evidence="9" id="KW-0732">Signal</keyword>
<keyword evidence="11" id="KW-1185">Reference proteome</keyword>
<keyword evidence="7" id="KW-0998">Cell outer membrane</keyword>
<keyword evidence="4" id="KW-1134">Transmembrane beta strand</keyword>
<dbReference type="PANTHER" id="PTHR30026">
    <property type="entry name" value="OUTER MEMBRANE PROTEIN TOLC"/>
    <property type="match status" value="1"/>
</dbReference>
<dbReference type="GO" id="GO:0015562">
    <property type="term" value="F:efflux transmembrane transporter activity"/>
    <property type="evidence" value="ECO:0007669"/>
    <property type="project" value="InterPro"/>
</dbReference>
<dbReference type="OrthoDB" id="9813458at2"/>
<dbReference type="SUPFAM" id="SSF56954">
    <property type="entry name" value="Outer membrane efflux proteins (OEP)"/>
    <property type="match status" value="1"/>
</dbReference>
<feature type="signal peptide" evidence="9">
    <location>
        <begin position="1"/>
        <end position="23"/>
    </location>
</feature>
<dbReference type="PANTHER" id="PTHR30026:SF20">
    <property type="entry name" value="OUTER MEMBRANE PROTEIN TOLC"/>
    <property type="match status" value="1"/>
</dbReference>
<gene>
    <name evidence="10" type="ORF">C8D93_11198</name>
</gene>
<evidence type="ECO:0000256" key="1">
    <source>
        <dbReference type="ARBA" id="ARBA00004442"/>
    </source>
</evidence>
<dbReference type="InterPro" id="IPR051906">
    <property type="entry name" value="TolC-like"/>
</dbReference>
<comment type="subcellular location">
    <subcellularLocation>
        <location evidence="1">Cell outer membrane</location>
    </subcellularLocation>
</comment>
<dbReference type="Gene3D" id="1.20.1600.10">
    <property type="entry name" value="Outer membrane efflux proteins (OEP)"/>
    <property type="match status" value="1"/>
</dbReference>
<organism evidence="10 11">
    <name type="scientific">Sinimarinibacterium flocculans</name>
    <dbReference type="NCBI Taxonomy" id="985250"/>
    <lineage>
        <taxon>Bacteria</taxon>
        <taxon>Pseudomonadati</taxon>
        <taxon>Pseudomonadota</taxon>
        <taxon>Gammaproteobacteria</taxon>
        <taxon>Nevskiales</taxon>
        <taxon>Nevskiaceae</taxon>
        <taxon>Sinimarinibacterium</taxon>
    </lineage>
</organism>
<keyword evidence="3" id="KW-0813">Transport</keyword>
<evidence type="ECO:0000256" key="9">
    <source>
        <dbReference type="SAM" id="SignalP"/>
    </source>
</evidence>